<evidence type="ECO:0000256" key="9">
    <source>
        <dbReference type="HAMAP-Rule" id="MF_01886"/>
    </source>
</evidence>
<feature type="binding site" evidence="9">
    <location>
        <position position="364"/>
    </location>
    <ligand>
        <name>ATP</name>
        <dbReference type="ChEBI" id="CHEBI:30616"/>
    </ligand>
</feature>
<dbReference type="InterPro" id="IPR016181">
    <property type="entry name" value="Acyl_CoA_acyltransferase"/>
</dbReference>
<dbReference type="Proteomes" id="UP000254771">
    <property type="component" value="Unassembled WGS sequence"/>
</dbReference>
<dbReference type="GO" id="GO:0005737">
    <property type="term" value="C:cytoplasm"/>
    <property type="evidence" value="ECO:0007669"/>
    <property type="project" value="UniProtKB-SubCell"/>
</dbReference>
<dbReference type="InterPro" id="IPR038321">
    <property type="entry name" value="TmcA_C_sf"/>
</dbReference>
<comment type="function">
    <text evidence="9">Catalyzes the formation of N(4)-acetylcytidine (ac(4)C) at the wobble position of tRNA(Met), by using acetyl-CoA as an acetyl donor and ATP (or GTP).</text>
</comment>
<comment type="similarity">
    <text evidence="9">Belongs to the TmcA family.</text>
</comment>
<keyword evidence="5 9" id="KW-0547">Nucleotide-binding</keyword>
<gene>
    <name evidence="9" type="primary">tmcA</name>
    <name evidence="11" type="ORF">DIZ78_08230</name>
</gene>
<sequence>MPEPALPDPDELISLASRFLANRRLSSHRGMLLLSGKPQWSRTVAAELLKRLTFNRSLWIGLDSPPEIDSIPAGKATTLLGQEIDALVFDAFSGLDVDALGASSGTIRAGGALLMLSPPLSEWPGFDDPEYARITVAGYESHDISGRFLSRFVHLLTDDATILQIEQDKPLPPLPAAQPTYTPSPVEDPDCQTADQFTAVEAVIKVVTGHRRRPAVLISDRGRGKSAAMGIAAARLLLQGMLKILVTAPRLAAVEPLFQSACSLLPEAECSRGAIHIGEAQLRFVAPDELIHSPLPGDLLLVDEAAAIPSPMLEQLLDHYPRIAFASTIHGYEGTGRGFAVRFRKILDQRRPQWRQIFLESPIRWATGDPLERFIFRALALDASPVPDDELQQADPAEIVLETLNRDQLAANENDLSDLFGLLVLAHYRTTPLDLRQLLDGPNLSITVLRHKGRIVATALVAREGGFTPATAQAIWAGHRRPRGHLLAQSLSAHLGLETAACLLGARIMRIAVHPALQQQGLGSRMVAAIQQQAEAERLDYIGASFGATQELMQFWRAGELLPIRVGIRRGASSGAHSIIVLRPTSPAGKKMFQQARKRFISHFPLLLGDSLQEMEPSLALTLLQQKQESSPPTLEPQDWLDLIAFSFANRGFEITLPPIITLCLRFFSNAGHSSLLTTNEQRTLMMKVLQHHDWKYLARVLEISGRTAAEQAIKTAVGKLVTEMGDRQVKERIEQLGIRTSKSQSASSKAKGE</sequence>
<name>A0A370DMN8_9GAMM</name>
<keyword evidence="3 9" id="KW-0808">Transferase</keyword>
<evidence type="ECO:0000256" key="6">
    <source>
        <dbReference type="ARBA" id="ARBA00022840"/>
    </source>
</evidence>
<feature type="binding site" evidence="9">
    <location>
        <position position="551"/>
    </location>
    <ligand>
        <name>acetyl-CoA</name>
        <dbReference type="ChEBI" id="CHEBI:57288"/>
    </ligand>
</feature>
<organism evidence="11 12">
    <name type="scientific">endosymbiont of Escarpia spicata</name>
    <dbReference type="NCBI Taxonomy" id="2200908"/>
    <lineage>
        <taxon>Bacteria</taxon>
        <taxon>Pseudomonadati</taxon>
        <taxon>Pseudomonadota</taxon>
        <taxon>Gammaproteobacteria</taxon>
        <taxon>sulfur-oxidizing symbionts</taxon>
    </lineage>
</organism>
<dbReference type="SUPFAM" id="SSF55729">
    <property type="entry name" value="Acyl-CoA N-acyltransferases (Nat)"/>
    <property type="match status" value="1"/>
</dbReference>
<dbReference type="PANTHER" id="PTHR10925">
    <property type="entry name" value="N-ACETYLTRANSFERASE 10"/>
    <property type="match status" value="1"/>
</dbReference>
<dbReference type="SUPFAM" id="SSF52540">
    <property type="entry name" value="P-loop containing nucleoside triphosphate hydrolases"/>
    <property type="match status" value="1"/>
</dbReference>
<dbReference type="GO" id="GO:0002101">
    <property type="term" value="P:tRNA wobble cytosine modification"/>
    <property type="evidence" value="ECO:0007669"/>
    <property type="project" value="UniProtKB-UniRule"/>
</dbReference>
<feature type="binding site" evidence="9">
    <location>
        <position position="196"/>
    </location>
    <ligand>
        <name>ATP</name>
        <dbReference type="ChEBI" id="CHEBI:30616"/>
    </ligand>
</feature>
<dbReference type="Pfam" id="PF08351">
    <property type="entry name" value="TmcA_N"/>
    <property type="match status" value="1"/>
</dbReference>
<evidence type="ECO:0000313" key="12">
    <source>
        <dbReference type="Proteomes" id="UP000254771"/>
    </source>
</evidence>
<evidence type="ECO:0000256" key="7">
    <source>
        <dbReference type="ARBA" id="ARBA00022884"/>
    </source>
</evidence>
<dbReference type="CDD" id="cd04301">
    <property type="entry name" value="NAT_SF"/>
    <property type="match status" value="1"/>
</dbReference>
<dbReference type="Gene3D" id="3.40.630.30">
    <property type="match status" value="1"/>
</dbReference>
<dbReference type="Gene3D" id="3.40.50.11040">
    <property type="match status" value="1"/>
</dbReference>
<dbReference type="GO" id="GO:0051392">
    <property type="term" value="F:tRNA cytidine N4-acetyltransferase activity"/>
    <property type="evidence" value="ECO:0007669"/>
    <property type="project" value="UniProtKB-UniRule"/>
</dbReference>
<dbReference type="AlphaFoldDB" id="A0A370DMN8"/>
<keyword evidence="8 9" id="KW-0012">Acyltransferase</keyword>
<evidence type="ECO:0000256" key="1">
    <source>
        <dbReference type="ARBA" id="ARBA00022490"/>
    </source>
</evidence>
<dbReference type="GO" id="GO:1990883">
    <property type="term" value="F:18S rRNA cytidine N-acetyltransferase activity"/>
    <property type="evidence" value="ECO:0007669"/>
    <property type="project" value="TreeGrafter"/>
</dbReference>
<dbReference type="PROSITE" id="PS51186">
    <property type="entry name" value="GNAT"/>
    <property type="match status" value="1"/>
</dbReference>
<dbReference type="GO" id="GO:1904812">
    <property type="term" value="P:rRNA acetylation involved in maturation of SSU-rRNA"/>
    <property type="evidence" value="ECO:0007669"/>
    <property type="project" value="TreeGrafter"/>
</dbReference>
<evidence type="ECO:0000256" key="3">
    <source>
        <dbReference type="ARBA" id="ARBA00022679"/>
    </source>
</evidence>
<dbReference type="Pfam" id="PF13718">
    <property type="entry name" value="GNAT_acetyltr_2"/>
    <property type="match status" value="1"/>
</dbReference>
<dbReference type="InterPro" id="IPR027417">
    <property type="entry name" value="P-loop_NTPase"/>
</dbReference>
<dbReference type="Pfam" id="PF17176">
    <property type="entry name" value="tRNA_bind_3"/>
    <property type="match status" value="1"/>
</dbReference>
<dbReference type="GO" id="GO:0051391">
    <property type="term" value="P:tRNA acetylation"/>
    <property type="evidence" value="ECO:0007669"/>
    <property type="project" value="UniProtKB-UniRule"/>
</dbReference>
<evidence type="ECO:0000256" key="4">
    <source>
        <dbReference type="ARBA" id="ARBA00022694"/>
    </source>
</evidence>
<comment type="caution">
    <text evidence="11">The sequence shown here is derived from an EMBL/GenBank/DDBJ whole genome shotgun (WGS) entry which is preliminary data.</text>
</comment>
<keyword evidence="6 9" id="KW-0067">ATP-binding</keyword>
<accession>A0A370DMN8</accession>
<dbReference type="InterPro" id="IPR007807">
    <property type="entry name" value="TcmA/NAT10_helicase"/>
</dbReference>
<keyword evidence="4 9" id="KW-0819">tRNA processing</keyword>
<comment type="caution">
    <text evidence="9">Lacks conserved residue(s) required for the propagation of feature annotation.</text>
</comment>
<dbReference type="Pfam" id="PF05127">
    <property type="entry name" value="NAT10_TcmA_helicase"/>
    <property type="match status" value="1"/>
</dbReference>
<evidence type="ECO:0000259" key="10">
    <source>
        <dbReference type="PROSITE" id="PS51186"/>
    </source>
</evidence>
<dbReference type="Gene3D" id="1.20.120.890">
    <property type="entry name" value="tRNA(Met) cytidine acetyltransferase, tail domain"/>
    <property type="match status" value="1"/>
</dbReference>
<protein>
    <recommendedName>
        <fullName evidence="9">tRNA(Met) cytidine acetyltransferase TmcA</fullName>
        <ecNumber evidence="9">2.3.1.193</ecNumber>
    </recommendedName>
</protein>
<keyword evidence="1 9" id="KW-0963">Cytoplasm</keyword>
<evidence type="ECO:0000256" key="8">
    <source>
        <dbReference type="ARBA" id="ARBA00023315"/>
    </source>
</evidence>
<dbReference type="EC" id="2.3.1.193" evidence="9"/>
<dbReference type="InterPro" id="IPR024914">
    <property type="entry name" value="tRNA_acetyltr_TmcA"/>
</dbReference>
<feature type="domain" description="N-acetyltransferase" evidence="10">
    <location>
        <begin position="399"/>
        <end position="597"/>
    </location>
</feature>
<evidence type="ECO:0000256" key="2">
    <source>
        <dbReference type="ARBA" id="ARBA00022555"/>
    </source>
</evidence>
<dbReference type="InterPro" id="IPR033442">
    <property type="entry name" value="TmcA_tRNA_bind"/>
</dbReference>
<evidence type="ECO:0000313" key="11">
    <source>
        <dbReference type="EMBL" id="RDH86171.1"/>
    </source>
</evidence>
<dbReference type="GO" id="GO:0005524">
    <property type="term" value="F:ATP binding"/>
    <property type="evidence" value="ECO:0007669"/>
    <property type="project" value="UniProtKB-UniRule"/>
</dbReference>
<comment type="subcellular location">
    <subcellularLocation>
        <location evidence="9">Cytoplasm</location>
    </subcellularLocation>
</comment>
<dbReference type="EMBL" id="QFXE01000010">
    <property type="protein sequence ID" value="RDH86171.1"/>
    <property type="molecule type" value="Genomic_DNA"/>
</dbReference>
<dbReference type="InterPro" id="IPR032672">
    <property type="entry name" value="TmcA/NAT10/Kre33"/>
</dbReference>
<dbReference type="InterPro" id="IPR000182">
    <property type="entry name" value="GNAT_dom"/>
</dbReference>
<dbReference type="Gene3D" id="3.40.50.300">
    <property type="entry name" value="P-loop containing nucleotide triphosphate hydrolases"/>
    <property type="match status" value="1"/>
</dbReference>
<keyword evidence="2 9" id="KW-0820">tRNA-binding</keyword>
<feature type="binding site" evidence="9">
    <location>
        <begin position="511"/>
        <end position="513"/>
    </location>
    <ligand>
        <name>acetyl-CoA</name>
        <dbReference type="ChEBI" id="CHEBI:57288"/>
    </ligand>
</feature>
<keyword evidence="7 9" id="KW-0694">RNA-binding</keyword>
<evidence type="ECO:0000256" key="5">
    <source>
        <dbReference type="ARBA" id="ARBA00022741"/>
    </source>
</evidence>
<keyword evidence="12" id="KW-1185">Reference proteome</keyword>
<dbReference type="PANTHER" id="PTHR10925:SF5">
    <property type="entry name" value="RNA CYTIDINE ACETYLTRANSFERASE"/>
    <property type="match status" value="1"/>
</dbReference>
<proteinExistence type="inferred from homology"/>
<dbReference type="GO" id="GO:0000049">
    <property type="term" value="F:tRNA binding"/>
    <property type="evidence" value="ECO:0007669"/>
    <property type="project" value="UniProtKB-UniRule"/>
</dbReference>
<dbReference type="InterPro" id="IPR013562">
    <property type="entry name" value="TmcA/NAT10_N"/>
</dbReference>
<comment type="catalytic activity">
    <reaction evidence="9">
        <text>cytidine(34) in elongator tRNA(Met) + acetyl-CoA + ATP + H2O = N(4)-acetylcytidine(34) in elongator tRNA(Met) + ADP + phosphate + CoA + H(+)</text>
        <dbReference type="Rhea" id="RHEA:43788"/>
        <dbReference type="Rhea" id="RHEA-COMP:10693"/>
        <dbReference type="Rhea" id="RHEA-COMP:10694"/>
        <dbReference type="ChEBI" id="CHEBI:15377"/>
        <dbReference type="ChEBI" id="CHEBI:15378"/>
        <dbReference type="ChEBI" id="CHEBI:30616"/>
        <dbReference type="ChEBI" id="CHEBI:43474"/>
        <dbReference type="ChEBI" id="CHEBI:57287"/>
        <dbReference type="ChEBI" id="CHEBI:57288"/>
        <dbReference type="ChEBI" id="CHEBI:74900"/>
        <dbReference type="ChEBI" id="CHEBI:82748"/>
        <dbReference type="ChEBI" id="CHEBI:456216"/>
        <dbReference type="EC" id="2.3.1.193"/>
    </reaction>
</comment>
<dbReference type="HAMAP" id="MF_01886">
    <property type="entry name" value="tRNA_acetyltr_TmcA"/>
    <property type="match status" value="1"/>
</dbReference>
<reference evidence="11 12" key="1">
    <citation type="journal article" date="2018" name="ISME J.">
        <title>Endosymbiont genomes yield clues of tubeworm success.</title>
        <authorList>
            <person name="Li Y."/>
            <person name="Liles M.R."/>
            <person name="Halanych K.M."/>
        </authorList>
    </citation>
    <scope>NUCLEOTIDE SEQUENCE [LARGE SCALE GENOMIC DNA]</scope>
    <source>
        <strain evidence="11">A1462</strain>
    </source>
</reference>